<protein>
    <submittedName>
        <fullName evidence="3">Uncharacterized protein</fullName>
    </submittedName>
</protein>
<accession>A0A1H4Q9U8</accession>
<evidence type="ECO:0000313" key="4">
    <source>
        <dbReference type="Proteomes" id="UP000199183"/>
    </source>
</evidence>
<proteinExistence type="predicted"/>
<organism evidence="3 4">
    <name type="scientific">Paramicrobacterium humi</name>
    <dbReference type="NCBI Taxonomy" id="640635"/>
    <lineage>
        <taxon>Bacteria</taxon>
        <taxon>Bacillati</taxon>
        <taxon>Actinomycetota</taxon>
        <taxon>Actinomycetes</taxon>
        <taxon>Micrococcales</taxon>
        <taxon>Microbacteriaceae</taxon>
        <taxon>Paramicrobacterium</taxon>
    </lineage>
</organism>
<feature type="transmembrane region" description="Helical" evidence="2">
    <location>
        <begin position="301"/>
        <end position="325"/>
    </location>
</feature>
<evidence type="ECO:0000256" key="2">
    <source>
        <dbReference type="SAM" id="Phobius"/>
    </source>
</evidence>
<feature type="compositionally biased region" description="Low complexity" evidence="1">
    <location>
        <begin position="128"/>
        <end position="138"/>
    </location>
</feature>
<evidence type="ECO:0000256" key="1">
    <source>
        <dbReference type="SAM" id="MobiDB-lite"/>
    </source>
</evidence>
<feature type="compositionally biased region" description="Basic and acidic residues" evidence="1">
    <location>
        <begin position="115"/>
        <end position="127"/>
    </location>
</feature>
<dbReference type="Proteomes" id="UP000199183">
    <property type="component" value="Unassembled WGS sequence"/>
</dbReference>
<feature type="compositionally biased region" description="Low complexity" evidence="1">
    <location>
        <begin position="45"/>
        <end position="60"/>
    </location>
</feature>
<evidence type="ECO:0000313" key="3">
    <source>
        <dbReference type="EMBL" id="SEC16404.1"/>
    </source>
</evidence>
<dbReference type="RefSeq" id="WP_091185579.1">
    <property type="nucleotide sequence ID" value="NZ_FNRY01000001.1"/>
</dbReference>
<feature type="region of interest" description="Disordered" evidence="1">
    <location>
        <begin position="237"/>
        <end position="280"/>
    </location>
</feature>
<feature type="compositionally biased region" description="Basic and acidic residues" evidence="1">
    <location>
        <begin position="252"/>
        <end position="264"/>
    </location>
</feature>
<feature type="compositionally biased region" description="Basic and acidic residues" evidence="1">
    <location>
        <begin position="19"/>
        <end position="36"/>
    </location>
</feature>
<reference evidence="3 4" key="1">
    <citation type="submission" date="2016-10" db="EMBL/GenBank/DDBJ databases">
        <authorList>
            <person name="de Groot N.N."/>
        </authorList>
    </citation>
    <scope>NUCLEOTIDE SEQUENCE [LARGE SCALE GENOMIC DNA]</scope>
    <source>
        <strain evidence="3 4">DSM 21799</strain>
    </source>
</reference>
<keyword evidence="2" id="KW-0472">Membrane</keyword>
<feature type="region of interest" description="Disordered" evidence="1">
    <location>
        <begin position="1"/>
        <end position="191"/>
    </location>
</feature>
<keyword evidence="4" id="KW-1185">Reference proteome</keyword>
<dbReference type="OrthoDB" id="5125954at2"/>
<keyword evidence="2" id="KW-0812">Transmembrane</keyword>
<gene>
    <name evidence="3" type="ORF">SAMN04489806_2756</name>
</gene>
<keyword evidence="2" id="KW-1133">Transmembrane helix</keyword>
<name>A0A1H4Q9U8_9MICO</name>
<feature type="compositionally biased region" description="Basic and acidic residues" evidence="1">
    <location>
        <begin position="64"/>
        <end position="76"/>
    </location>
</feature>
<dbReference type="EMBL" id="FNRY01000001">
    <property type="protein sequence ID" value="SEC16404.1"/>
    <property type="molecule type" value="Genomic_DNA"/>
</dbReference>
<dbReference type="AlphaFoldDB" id="A0A1H4Q9U8"/>
<sequence length="329" mass="34025">MTSFPDEQPLSRRARREKLRAEHPQDDAPRTERDPDPEPADTSTPAVPADEAAVDDSAPAPDRPLTRREMRARRQDTGSLPLVPDEPVVAEEAEPAAPADQTSSEAPALTPAEIAPEKSTEPAEAREAIAPAPTTAFTPPSPPSQDAATEALIAPGRATQRDSADSPQLSPAFGAGLKRDRPHESAPPGFDALIAPEARTSEALTTSSVLILPNIPHPNSHHTVSTTGEILVTGSVDLPTSGGAAETSNGIDRTDIDSGLDKHGNAPATAGTPVSATKAVSTHTATRDVITPPTKSANSRLLMILAITAGVLCVAVIGVVIVGLMTGAF</sequence>
<dbReference type="STRING" id="640635.SAMN04489806_2756"/>